<dbReference type="InterPro" id="IPR003593">
    <property type="entry name" value="AAA+_ATPase"/>
</dbReference>
<dbReference type="RefSeq" id="WP_203627904.1">
    <property type="nucleotide sequence ID" value="NZ_BOLQ01000015.1"/>
</dbReference>
<protein>
    <recommendedName>
        <fullName evidence="9">Putative hemin import ATP-binding protein HrtA</fullName>
    </recommendedName>
</protein>
<evidence type="ECO:0000259" key="11">
    <source>
        <dbReference type="PROSITE" id="PS50893"/>
    </source>
</evidence>
<organism evidence="12 13">
    <name type="scientific">Lacticaseibacillus mingshuiensis</name>
    <dbReference type="NCBI Taxonomy" id="2799574"/>
    <lineage>
        <taxon>Bacteria</taxon>
        <taxon>Bacillati</taxon>
        <taxon>Bacillota</taxon>
        <taxon>Bacilli</taxon>
        <taxon>Lactobacillales</taxon>
        <taxon>Lactobacillaceae</taxon>
        <taxon>Lacticaseibacillus</taxon>
    </lineage>
</organism>
<evidence type="ECO:0000256" key="3">
    <source>
        <dbReference type="ARBA" id="ARBA00022448"/>
    </source>
</evidence>
<sequence length="225" mass="24035">MATIELNDVNMIYGTGSAQVQVLHEVGFAADAGSLNLIVGPSGSGKSTFLTIAGGLLTPTSGTVLIDGTPYQARSAKQREALRLDAIGFVLQQYHLLPFLTVADQFKLVDRVHPKGNLSPQALTELLTQLGIENLLSKYPAELSGGQQQRVAIARALYPDPAIILADEPTAALDSPRVKEVGALLADLAHARQKAVIVVTHDVRLTPFADQVFEMTDGRLTKQEA</sequence>
<evidence type="ECO:0000256" key="1">
    <source>
        <dbReference type="ARBA" id="ARBA00004202"/>
    </source>
</evidence>
<evidence type="ECO:0000256" key="10">
    <source>
        <dbReference type="ARBA" id="ARBA00024721"/>
    </source>
</evidence>
<dbReference type="PROSITE" id="PS00211">
    <property type="entry name" value="ABC_TRANSPORTER_1"/>
    <property type="match status" value="1"/>
</dbReference>
<dbReference type="InterPro" id="IPR017911">
    <property type="entry name" value="MacB-like_ATP-bd"/>
</dbReference>
<keyword evidence="3" id="KW-0813">Transport</keyword>
<name>A0ABW4CMD4_9LACO</name>
<dbReference type="PROSITE" id="PS50893">
    <property type="entry name" value="ABC_TRANSPORTER_2"/>
    <property type="match status" value="1"/>
</dbReference>
<dbReference type="InterPro" id="IPR017871">
    <property type="entry name" value="ABC_transporter-like_CS"/>
</dbReference>
<dbReference type="CDD" id="cd03255">
    <property type="entry name" value="ABC_MJ0796_LolCDE_FtsE"/>
    <property type="match status" value="1"/>
</dbReference>
<comment type="function">
    <text evidence="10">Part of the ABC transporter complex hrt involved in hemin import. Responsible for energy coupling to the transport system.</text>
</comment>
<reference evidence="13" key="1">
    <citation type="journal article" date="2019" name="Int. J. Syst. Evol. Microbiol.">
        <title>The Global Catalogue of Microorganisms (GCM) 10K type strain sequencing project: providing services to taxonomists for standard genome sequencing and annotation.</title>
        <authorList>
            <consortium name="The Broad Institute Genomics Platform"/>
            <consortium name="The Broad Institute Genome Sequencing Center for Infectious Disease"/>
            <person name="Wu L."/>
            <person name="Ma J."/>
        </authorList>
    </citation>
    <scope>NUCLEOTIDE SEQUENCE [LARGE SCALE GENOMIC DNA]</scope>
    <source>
        <strain evidence="13">CCM 8980</strain>
    </source>
</reference>
<dbReference type="Proteomes" id="UP001597196">
    <property type="component" value="Unassembled WGS sequence"/>
</dbReference>
<comment type="subcellular location">
    <subcellularLocation>
        <location evidence="1">Cell membrane</location>
        <topology evidence="1">Peripheral membrane protein</topology>
    </subcellularLocation>
</comment>
<dbReference type="Pfam" id="PF00005">
    <property type="entry name" value="ABC_tran"/>
    <property type="match status" value="1"/>
</dbReference>
<dbReference type="SMART" id="SM00382">
    <property type="entry name" value="AAA"/>
    <property type="match status" value="1"/>
</dbReference>
<comment type="similarity">
    <text evidence="8">Belongs to the ABC transporter superfamily. HrtA family.</text>
</comment>
<evidence type="ECO:0000313" key="13">
    <source>
        <dbReference type="Proteomes" id="UP001597196"/>
    </source>
</evidence>
<dbReference type="EMBL" id="JBHTOC010000021">
    <property type="protein sequence ID" value="MFD1430935.1"/>
    <property type="molecule type" value="Genomic_DNA"/>
</dbReference>
<dbReference type="PANTHER" id="PTHR24220">
    <property type="entry name" value="IMPORT ATP-BINDING PROTEIN"/>
    <property type="match status" value="1"/>
</dbReference>
<gene>
    <name evidence="12" type="ORF">ACFQ4P_11885</name>
</gene>
<evidence type="ECO:0000256" key="7">
    <source>
        <dbReference type="ARBA" id="ARBA00023136"/>
    </source>
</evidence>
<dbReference type="SUPFAM" id="SSF52540">
    <property type="entry name" value="P-loop containing nucleoside triphosphate hydrolases"/>
    <property type="match status" value="1"/>
</dbReference>
<evidence type="ECO:0000256" key="2">
    <source>
        <dbReference type="ARBA" id="ARBA00011131"/>
    </source>
</evidence>
<keyword evidence="6 12" id="KW-0067">ATP-binding</keyword>
<dbReference type="InterPro" id="IPR027417">
    <property type="entry name" value="P-loop_NTPase"/>
</dbReference>
<dbReference type="PANTHER" id="PTHR24220:SF666">
    <property type="entry name" value="HEMIN IMPORT ATP-BINDING PROTEIN HRTA-RELATED"/>
    <property type="match status" value="1"/>
</dbReference>
<evidence type="ECO:0000256" key="4">
    <source>
        <dbReference type="ARBA" id="ARBA00022475"/>
    </source>
</evidence>
<evidence type="ECO:0000256" key="8">
    <source>
        <dbReference type="ARBA" id="ARBA00024359"/>
    </source>
</evidence>
<feature type="domain" description="ABC transporter" evidence="11">
    <location>
        <begin position="4"/>
        <end position="225"/>
    </location>
</feature>
<evidence type="ECO:0000256" key="9">
    <source>
        <dbReference type="ARBA" id="ARBA00024432"/>
    </source>
</evidence>
<proteinExistence type="inferred from homology"/>
<comment type="caution">
    <text evidence="12">The sequence shown here is derived from an EMBL/GenBank/DDBJ whole genome shotgun (WGS) entry which is preliminary data.</text>
</comment>
<evidence type="ECO:0000313" key="12">
    <source>
        <dbReference type="EMBL" id="MFD1430935.1"/>
    </source>
</evidence>
<keyword evidence="7" id="KW-0472">Membrane</keyword>
<comment type="subunit">
    <text evidence="2">The complex is composed of two ATP-binding proteins (HrtA), two transmembrane proteins (HrtB) and a solute-binding protein.</text>
</comment>
<keyword evidence="4" id="KW-1003">Cell membrane</keyword>
<dbReference type="InterPro" id="IPR015854">
    <property type="entry name" value="ABC_transpr_LolD-like"/>
</dbReference>
<keyword evidence="13" id="KW-1185">Reference proteome</keyword>
<evidence type="ECO:0000256" key="6">
    <source>
        <dbReference type="ARBA" id="ARBA00022840"/>
    </source>
</evidence>
<dbReference type="Gene3D" id="3.40.50.300">
    <property type="entry name" value="P-loop containing nucleotide triphosphate hydrolases"/>
    <property type="match status" value="1"/>
</dbReference>
<dbReference type="GO" id="GO:0005524">
    <property type="term" value="F:ATP binding"/>
    <property type="evidence" value="ECO:0007669"/>
    <property type="project" value="UniProtKB-KW"/>
</dbReference>
<accession>A0ABW4CMD4</accession>
<evidence type="ECO:0000256" key="5">
    <source>
        <dbReference type="ARBA" id="ARBA00022741"/>
    </source>
</evidence>
<keyword evidence="5" id="KW-0547">Nucleotide-binding</keyword>
<dbReference type="InterPro" id="IPR003439">
    <property type="entry name" value="ABC_transporter-like_ATP-bd"/>
</dbReference>